<dbReference type="InterPro" id="IPR006283">
    <property type="entry name" value="ThiL-like"/>
</dbReference>
<comment type="caution">
    <text evidence="1">Lacks conserved residue(s) required for the propagation of feature annotation.</text>
</comment>
<evidence type="ECO:0000256" key="1">
    <source>
        <dbReference type="HAMAP-Rule" id="MF_02128"/>
    </source>
</evidence>
<keyword evidence="1 4" id="KW-0418">Kinase</keyword>
<dbReference type="SUPFAM" id="SSF55326">
    <property type="entry name" value="PurM N-terminal domain-like"/>
    <property type="match status" value="1"/>
</dbReference>
<dbReference type="Pfam" id="PF00586">
    <property type="entry name" value="AIRS"/>
    <property type="match status" value="1"/>
</dbReference>
<comment type="pathway">
    <text evidence="1">Cofactor biosynthesis; thiamine diphosphate biosynthesis; thiamine diphosphate from thiamine phosphate: step 1/1.</text>
</comment>
<dbReference type="Gene3D" id="3.30.1330.10">
    <property type="entry name" value="PurM-like, N-terminal domain"/>
    <property type="match status" value="1"/>
</dbReference>
<dbReference type="PANTHER" id="PTHR30270:SF0">
    <property type="entry name" value="THIAMINE-MONOPHOSPHATE KINASE"/>
    <property type="match status" value="1"/>
</dbReference>
<protein>
    <recommendedName>
        <fullName evidence="1">Thiamine-monophosphate kinase</fullName>
        <shortName evidence="1">TMP kinase</shortName>
        <shortName evidence="1">Thiamine-phosphate kinase</shortName>
        <ecNumber evidence="1">2.7.4.16</ecNumber>
    </recommendedName>
</protein>
<feature type="binding site" evidence="1">
    <location>
        <position position="43"/>
    </location>
    <ligand>
        <name>Mg(2+)</name>
        <dbReference type="ChEBI" id="CHEBI:18420"/>
        <label>2</label>
    </ligand>
</feature>
<evidence type="ECO:0000313" key="5">
    <source>
        <dbReference type="Proteomes" id="UP001145072"/>
    </source>
</evidence>
<evidence type="ECO:0000259" key="2">
    <source>
        <dbReference type="Pfam" id="PF00586"/>
    </source>
</evidence>
<feature type="binding site" evidence="1">
    <location>
        <position position="120"/>
    </location>
    <ligand>
        <name>Mg(2+)</name>
        <dbReference type="ChEBI" id="CHEBI:18420"/>
        <label>1</label>
    </ligand>
</feature>
<feature type="binding site" evidence="1">
    <location>
        <position position="72"/>
    </location>
    <ligand>
        <name>Mg(2+)</name>
        <dbReference type="ChEBI" id="CHEBI:18420"/>
        <label>2</label>
    </ligand>
</feature>
<keyword evidence="1" id="KW-0547">Nucleotide-binding</keyword>
<comment type="similarity">
    <text evidence="1">Belongs to the thiamine-monophosphate kinase family.</text>
</comment>
<sequence>MDEFDFIKSIQQKNYKQPSLIKGVGDDAAVFRSTYQDTVTSVDTFVENVHFSIETMKPYHIGYRALAANISDMAAMGCNPAYYLVSIVIPKHWSEQQLADIFEGMKDLASVHNMDLLGGDTVSGNELVLSITVIGFVDKDKARYRSNAVSGDRIFVTGTLGDSAAGLHVLLELDEKDQEPFSYFINRHRMPTPRVSFAKRLQSLSRVALNDISDGIANEAAEIAEASKVMMHINYEQIPSHHQLDQFDYDKTKEWKLSGGEDFELIGTVSEKEWPLVVKIGEETNTKVTAIGYVSELTNIAHNVMLYENNNKQVLHKSGYTHLK</sequence>
<dbReference type="EMBL" id="JAMQJZ010000011">
    <property type="protein sequence ID" value="MDC3421552.1"/>
    <property type="molecule type" value="Genomic_DNA"/>
</dbReference>
<dbReference type="GO" id="GO:0009228">
    <property type="term" value="P:thiamine biosynthetic process"/>
    <property type="evidence" value="ECO:0007669"/>
    <property type="project" value="UniProtKB-KW"/>
</dbReference>
<dbReference type="SUPFAM" id="SSF56042">
    <property type="entry name" value="PurM C-terminal domain-like"/>
    <property type="match status" value="1"/>
</dbReference>
<feature type="binding site" evidence="1">
    <location>
        <position position="320"/>
    </location>
    <ligand>
        <name>substrate</name>
    </ligand>
</feature>
<dbReference type="InterPro" id="IPR036921">
    <property type="entry name" value="PurM-like_N_sf"/>
</dbReference>
<feature type="binding site" evidence="1">
    <location>
        <position position="41"/>
    </location>
    <ligand>
        <name>Mg(2+)</name>
        <dbReference type="ChEBI" id="CHEBI:18420"/>
        <label>4</label>
    </ligand>
</feature>
<feature type="binding site" evidence="1">
    <location>
        <position position="72"/>
    </location>
    <ligand>
        <name>Mg(2+)</name>
        <dbReference type="ChEBI" id="CHEBI:18420"/>
        <label>3</label>
    </ligand>
</feature>
<dbReference type="RefSeq" id="WP_259870104.1">
    <property type="nucleotide sequence ID" value="NZ_JAOALK010000047.1"/>
</dbReference>
<dbReference type="InterPro" id="IPR016188">
    <property type="entry name" value="PurM-like_N"/>
</dbReference>
<feature type="binding site" evidence="1">
    <location>
        <position position="27"/>
    </location>
    <ligand>
        <name>Mg(2+)</name>
        <dbReference type="ChEBI" id="CHEBI:18420"/>
        <label>3</label>
    </ligand>
</feature>
<dbReference type="EC" id="2.7.4.16" evidence="1"/>
<comment type="caution">
    <text evidence="4">The sequence shown here is derived from an EMBL/GenBank/DDBJ whole genome shotgun (WGS) entry which is preliminary data.</text>
</comment>
<feature type="binding site" evidence="1">
    <location>
        <position position="211"/>
    </location>
    <ligand>
        <name>Mg(2+)</name>
        <dbReference type="ChEBI" id="CHEBI:18420"/>
        <label>3</label>
    </ligand>
</feature>
<dbReference type="PANTHER" id="PTHR30270">
    <property type="entry name" value="THIAMINE-MONOPHOSPHATE KINASE"/>
    <property type="match status" value="1"/>
</dbReference>
<evidence type="ECO:0000313" key="4">
    <source>
        <dbReference type="EMBL" id="MDC3421552.1"/>
    </source>
</evidence>
<dbReference type="GO" id="GO:0009229">
    <property type="term" value="P:thiamine diphosphate biosynthetic process"/>
    <property type="evidence" value="ECO:0007669"/>
    <property type="project" value="UniProtKB-UniRule"/>
</dbReference>
<name>A0A9X4AIV6_9BACI</name>
<feature type="binding site" evidence="1">
    <location>
        <position position="50"/>
    </location>
    <ligand>
        <name>substrate</name>
    </ligand>
</feature>
<dbReference type="GO" id="GO:0005524">
    <property type="term" value="F:ATP binding"/>
    <property type="evidence" value="ECO:0007669"/>
    <property type="project" value="UniProtKB-UniRule"/>
</dbReference>
<dbReference type="PIRSF" id="PIRSF005303">
    <property type="entry name" value="Thiam_monoph_kin"/>
    <property type="match status" value="1"/>
</dbReference>
<feature type="binding site" evidence="1">
    <location>
        <position position="72"/>
    </location>
    <ligand>
        <name>Mg(2+)</name>
        <dbReference type="ChEBI" id="CHEBI:18420"/>
        <label>4</label>
    </ligand>
</feature>
<feature type="binding site" evidence="1">
    <location>
        <begin position="119"/>
        <end position="120"/>
    </location>
    <ligand>
        <name>ATP</name>
        <dbReference type="ChEBI" id="CHEBI:30616"/>
    </ligand>
</feature>
<feature type="binding site" evidence="1">
    <location>
        <position position="213"/>
    </location>
    <ligand>
        <name>ATP</name>
        <dbReference type="ChEBI" id="CHEBI:30616"/>
    </ligand>
</feature>
<dbReference type="Pfam" id="PF02769">
    <property type="entry name" value="AIRS_C"/>
    <property type="match status" value="1"/>
</dbReference>
<dbReference type="CDD" id="cd02194">
    <property type="entry name" value="ThiL"/>
    <property type="match status" value="1"/>
</dbReference>
<proteinExistence type="inferred from homology"/>
<feature type="domain" description="PurM-like C-terminal" evidence="3">
    <location>
        <begin position="150"/>
        <end position="296"/>
    </location>
</feature>
<feature type="binding site" evidence="1">
    <location>
        <position position="261"/>
    </location>
    <ligand>
        <name>substrate</name>
    </ligand>
</feature>
<dbReference type="Gene3D" id="3.90.650.10">
    <property type="entry name" value="PurM-like C-terminal domain"/>
    <property type="match status" value="1"/>
</dbReference>
<feature type="binding site" evidence="1">
    <location>
        <position position="27"/>
    </location>
    <ligand>
        <name>Mg(2+)</name>
        <dbReference type="ChEBI" id="CHEBI:18420"/>
        <label>4</label>
    </ligand>
</feature>
<dbReference type="NCBIfam" id="TIGR01379">
    <property type="entry name" value="thiL"/>
    <property type="match status" value="1"/>
</dbReference>
<comment type="catalytic activity">
    <reaction evidence="1">
        <text>thiamine phosphate + ATP = thiamine diphosphate + ADP</text>
        <dbReference type="Rhea" id="RHEA:15913"/>
        <dbReference type="ChEBI" id="CHEBI:30616"/>
        <dbReference type="ChEBI" id="CHEBI:37575"/>
        <dbReference type="ChEBI" id="CHEBI:58937"/>
        <dbReference type="ChEBI" id="CHEBI:456216"/>
        <dbReference type="EC" id="2.7.4.16"/>
    </reaction>
</comment>
<keyword evidence="1" id="KW-0784">Thiamine biosynthesis</keyword>
<dbReference type="GO" id="GO:0009030">
    <property type="term" value="F:thiamine-phosphate kinase activity"/>
    <property type="evidence" value="ECO:0007669"/>
    <property type="project" value="UniProtKB-UniRule"/>
</dbReference>
<feature type="binding site" evidence="1">
    <location>
        <position position="43"/>
    </location>
    <ligand>
        <name>Mg(2+)</name>
        <dbReference type="ChEBI" id="CHEBI:18420"/>
        <label>1</label>
    </ligand>
</feature>
<feature type="binding site" evidence="1">
    <location>
        <position position="145"/>
    </location>
    <ligand>
        <name>ATP</name>
        <dbReference type="ChEBI" id="CHEBI:30616"/>
    </ligand>
</feature>
<comment type="miscellaneous">
    <text evidence="1">Reaction mechanism of ThiL seems to utilize a direct, inline transfer of the gamma-phosphate of ATP to TMP rather than a phosphorylated enzyme intermediate.</text>
</comment>
<dbReference type="InterPro" id="IPR010918">
    <property type="entry name" value="PurM-like_C_dom"/>
</dbReference>
<keyword evidence="5" id="KW-1185">Reference proteome</keyword>
<keyword evidence="1" id="KW-0067">ATP-binding</keyword>
<keyword evidence="1" id="KW-0460">Magnesium</keyword>
<reference evidence="4" key="1">
    <citation type="submission" date="2022-06" db="EMBL/GenBank/DDBJ databases">
        <title>Aquibacillus sp. a new bacterium isolated from soil saline samples.</title>
        <authorList>
            <person name="Galisteo C."/>
            <person name="De La Haba R."/>
            <person name="Sanchez-Porro C."/>
            <person name="Ventosa A."/>
        </authorList>
    </citation>
    <scope>NUCLEOTIDE SEQUENCE</scope>
    <source>
        <strain evidence="4">JCM 12387</strain>
    </source>
</reference>
<evidence type="ECO:0000259" key="3">
    <source>
        <dbReference type="Pfam" id="PF02769"/>
    </source>
</evidence>
<feature type="domain" description="PurM-like N-terminal" evidence="2">
    <location>
        <begin position="25"/>
        <end position="137"/>
    </location>
</feature>
<organism evidence="4 5">
    <name type="scientific">Aquibacillus koreensis</name>
    <dbReference type="NCBI Taxonomy" id="279446"/>
    <lineage>
        <taxon>Bacteria</taxon>
        <taxon>Bacillati</taxon>
        <taxon>Bacillota</taxon>
        <taxon>Bacilli</taxon>
        <taxon>Bacillales</taxon>
        <taxon>Bacillaceae</taxon>
        <taxon>Aquibacillus</taxon>
    </lineage>
</organism>
<dbReference type="HAMAP" id="MF_02128">
    <property type="entry name" value="TMP_kinase"/>
    <property type="match status" value="1"/>
</dbReference>
<keyword evidence="1 4" id="KW-0808">Transferase</keyword>
<dbReference type="Proteomes" id="UP001145072">
    <property type="component" value="Unassembled WGS sequence"/>
</dbReference>
<gene>
    <name evidence="1 4" type="primary">thiL</name>
    <name evidence="4" type="ORF">NC661_14340</name>
</gene>
<feature type="binding site" evidence="1">
    <location>
        <position position="214"/>
    </location>
    <ligand>
        <name>Mg(2+)</name>
        <dbReference type="ChEBI" id="CHEBI:18420"/>
        <label>5</label>
    </ligand>
</feature>
<dbReference type="GO" id="GO:0000287">
    <property type="term" value="F:magnesium ion binding"/>
    <property type="evidence" value="ECO:0007669"/>
    <property type="project" value="UniProtKB-UniRule"/>
</dbReference>
<keyword evidence="1" id="KW-0479">Metal-binding</keyword>
<accession>A0A9X4AIV6</accession>
<dbReference type="AlphaFoldDB" id="A0A9X4AIV6"/>
<dbReference type="InterPro" id="IPR036676">
    <property type="entry name" value="PurM-like_C_sf"/>
</dbReference>
<comment type="function">
    <text evidence="1">Catalyzes the ATP-dependent phosphorylation of thiamine-monophosphate (TMP) to form thiamine-pyrophosphate (TPP), the active form of vitamin B1.</text>
</comment>